<evidence type="ECO:0000313" key="1">
    <source>
        <dbReference type="EMBL" id="THH20442.1"/>
    </source>
</evidence>
<gene>
    <name evidence="1" type="ORF">EUX98_g8581</name>
</gene>
<dbReference type="OrthoDB" id="2751906at2759"/>
<dbReference type="Proteomes" id="UP000308730">
    <property type="component" value="Unassembled WGS sequence"/>
</dbReference>
<dbReference type="InterPro" id="IPR052396">
    <property type="entry name" value="Meiotic_Drive_Suppr_Kinase"/>
</dbReference>
<keyword evidence="2" id="KW-1185">Reference proteome</keyword>
<dbReference type="PANTHER" id="PTHR37171">
    <property type="entry name" value="SERINE/THREONINE-PROTEIN KINASE YRZF-RELATED"/>
    <property type="match status" value="1"/>
</dbReference>
<name>A0A4S4M5G5_9APHY</name>
<dbReference type="AlphaFoldDB" id="A0A4S4M5G5"/>
<organism evidence="1 2">
    <name type="scientific">Antrodiella citrinella</name>
    <dbReference type="NCBI Taxonomy" id="2447956"/>
    <lineage>
        <taxon>Eukaryota</taxon>
        <taxon>Fungi</taxon>
        <taxon>Dikarya</taxon>
        <taxon>Basidiomycota</taxon>
        <taxon>Agaricomycotina</taxon>
        <taxon>Agaricomycetes</taxon>
        <taxon>Polyporales</taxon>
        <taxon>Steccherinaceae</taxon>
        <taxon>Antrodiella</taxon>
    </lineage>
</organism>
<evidence type="ECO:0000313" key="2">
    <source>
        <dbReference type="Proteomes" id="UP000308730"/>
    </source>
</evidence>
<dbReference type="EMBL" id="SGPM01000492">
    <property type="protein sequence ID" value="THH20442.1"/>
    <property type="molecule type" value="Genomic_DNA"/>
</dbReference>
<protein>
    <submittedName>
        <fullName evidence="1">Uncharacterized protein</fullName>
    </submittedName>
</protein>
<dbReference type="InterPro" id="IPR011009">
    <property type="entry name" value="Kinase-like_dom_sf"/>
</dbReference>
<proteinExistence type="predicted"/>
<dbReference type="PANTHER" id="PTHR37171:SF1">
    <property type="entry name" value="SERINE_THREONINE-PROTEIN KINASE YRZF-RELATED"/>
    <property type="match status" value="1"/>
</dbReference>
<comment type="caution">
    <text evidence="1">The sequence shown here is derived from an EMBL/GenBank/DDBJ whole genome shotgun (WGS) entry which is preliminary data.</text>
</comment>
<sequence>MFEFLLPPQQIRIVDILYSGPRTSVYLGICEDEREVALKFTDPHAVLVEAGAYDSLVAIQGSVLPKLYGVLHGKDWRGDKMSCLVLERFGEQLECGFLDLRKLEKAKILNKLAEAHRAGLHHLDFAERNVLVKGGNYRIIDLGHAKPHNPPCQWTYDFLEHVECDDVNIMDPSVRCSVLKSWADEMEFWDHGKLLLCRTILVPKSDKLPPQAIINCLNTAIGIDVKNHYVFKDKRQIAIRYFEYIQKQLQNGRSLEQLKKDREWIAYLVHKQWHEERKETFRPIPSLDFSSRASRSDESDASL</sequence>
<accession>A0A4S4M5G5</accession>
<reference evidence="1 2" key="1">
    <citation type="submission" date="2019-02" db="EMBL/GenBank/DDBJ databases">
        <title>Genome sequencing of the rare red list fungi Antrodiella citrinella (Flaviporus citrinellus).</title>
        <authorList>
            <person name="Buettner E."/>
            <person name="Kellner H."/>
        </authorList>
    </citation>
    <scope>NUCLEOTIDE SEQUENCE [LARGE SCALE GENOMIC DNA]</scope>
    <source>
        <strain evidence="1 2">DSM 108506</strain>
    </source>
</reference>
<dbReference type="Gene3D" id="1.10.510.10">
    <property type="entry name" value="Transferase(Phosphotransferase) domain 1"/>
    <property type="match status" value="1"/>
</dbReference>
<dbReference type="SUPFAM" id="SSF56112">
    <property type="entry name" value="Protein kinase-like (PK-like)"/>
    <property type="match status" value="1"/>
</dbReference>